<comment type="caution">
    <text evidence="5">The sequence shown here is derived from an EMBL/GenBank/DDBJ whole genome shotgun (WGS) entry which is preliminary data.</text>
</comment>
<proteinExistence type="predicted"/>
<gene>
    <name evidence="5" type="ORF">GCM10022252_44760</name>
</gene>
<feature type="domain" description="GFO/IDH/MocA-like oxidoreductase" evidence="4">
    <location>
        <begin position="137"/>
        <end position="270"/>
    </location>
</feature>
<organism evidence="5 6">
    <name type="scientific">Streptosporangium oxazolinicum</name>
    <dbReference type="NCBI Taxonomy" id="909287"/>
    <lineage>
        <taxon>Bacteria</taxon>
        <taxon>Bacillati</taxon>
        <taxon>Actinomycetota</taxon>
        <taxon>Actinomycetes</taxon>
        <taxon>Streptosporangiales</taxon>
        <taxon>Streptosporangiaceae</taxon>
        <taxon>Streptosporangium</taxon>
    </lineage>
</organism>
<name>A0ABP8B377_9ACTN</name>
<dbReference type="InterPro" id="IPR036291">
    <property type="entry name" value="NAD(P)-bd_dom_sf"/>
</dbReference>
<dbReference type="EMBL" id="BAABAQ010000008">
    <property type="protein sequence ID" value="GAA4196824.1"/>
    <property type="molecule type" value="Genomic_DNA"/>
</dbReference>
<dbReference type="InterPro" id="IPR055170">
    <property type="entry name" value="GFO_IDH_MocA-like_dom"/>
</dbReference>
<dbReference type="InterPro" id="IPR000683">
    <property type="entry name" value="Gfo/Idh/MocA-like_OxRdtase_N"/>
</dbReference>
<evidence type="ECO:0000313" key="5">
    <source>
        <dbReference type="EMBL" id="GAA4196824.1"/>
    </source>
</evidence>
<evidence type="ECO:0000259" key="4">
    <source>
        <dbReference type="Pfam" id="PF22725"/>
    </source>
</evidence>
<dbReference type="Proteomes" id="UP001501251">
    <property type="component" value="Unassembled WGS sequence"/>
</dbReference>
<dbReference type="PANTHER" id="PTHR43818">
    <property type="entry name" value="BCDNA.GH03377"/>
    <property type="match status" value="1"/>
</dbReference>
<feature type="domain" description="Gfo/Idh/MocA-like oxidoreductase N-terminal" evidence="3">
    <location>
        <begin position="11"/>
        <end position="123"/>
    </location>
</feature>
<protein>
    <submittedName>
        <fullName evidence="5">Gfo/Idh/MocA family oxidoreductase</fullName>
    </submittedName>
</protein>
<dbReference type="SUPFAM" id="SSF55347">
    <property type="entry name" value="Glyceraldehyde-3-phosphate dehydrogenase-like, C-terminal domain"/>
    <property type="match status" value="1"/>
</dbReference>
<keyword evidence="1" id="KW-0560">Oxidoreductase</keyword>
<dbReference type="PANTHER" id="PTHR43818:SF11">
    <property type="entry name" value="BCDNA.GH03377"/>
    <property type="match status" value="1"/>
</dbReference>
<dbReference type="Gene3D" id="3.40.50.720">
    <property type="entry name" value="NAD(P)-binding Rossmann-like Domain"/>
    <property type="match status" value="1"/>
</dbReference>
<dbReference type="Pfam" id="PF01408">
    <property type="entry name" value="GFO_IDH_MocA"/>
    <property type="match status" value="1"/>
</dbReference>
<reference evidence="6" key="1">
    <citation type="journal article" date="2019" name="Int. J. Syst. Evol. Microbiol.">
        <title>The Global Catalogue of Microorganisms (GCM) 10K type strain sequencing project: providing services to taxonomists for standard genome sequencing and annotation.</title>
        <authorList>
            <consortium name="The Broad Institute Genomics Platform"/>
            <consortium name="The Broad Institute Genome Sequencing Center for Infectious Disease"/>
            <person name="Wu L."/>
            <person name="Ma J."/>
        </authorList>
    </citation>
    <scope>NUCLEOTIDE SEQUENCE [LARGE SCALE GENOMIC DNA]</scope>
    <source>
        <strain evidence="6">JCM 17388</strain>
    </source>
</reference>
<accession>A0ABP8B377</accession>
<evidence type="ECO:0000256" key="2">
    <source>
        <dbReference type="SAM" id="MobiDB-lite"/>
    </source>
</evidence>
<dbReference type="InterPro" id="IPR050463">
    <property type="entry name" value="Gfo/Idh/MocA_oxidrdct_glycsds"/>
</dbReference>
<evidence type="ECO:0000313" key="6">
    <source>
        <dbReference type="Proteomes" id="UP001501251"/>
    </source>
</evidence>
<sequence>MSGVSGSGPMGVGVIGAGKISEQYLENLTRFPDLDVRIVTDLYPDRAAEQAAAYGVPESGTPEQALEHPDVEIIVNLTIPAAHAEVSMAALGAGKHVWTEKPFTLDRATGLQLLEKAEGAGLRIGGAPDTFLGAGLQTARRMIERGDIGVPLTGLTLFEVPGPVDDHRNLEVLLSRGAGPLWDMGPYYLTALAQFFGSFRSVVATGRIARPTRVLRVGPKAGQEITVQVPTHVGVLAEFEAGQSSTTVLSWDSPHRRVGHVEIVGSEATLSVPDPNHFDGDLHIRRAGDDDWTTVPAAGPVGGRGLGTLDIARAVRAGTPHRASGQLAYHVLDTMAAVSESIERGEVVPVRSSAPETKPVTEDWDPYARTL</sequence>
<dbReference type="Gene3D" id="3.30.360.10">
    <property type="entry name" value="Dihydrodipicolinate Reductase, domain 2"/>
    <property type="match status" value="1"/>
</dbReference>
<keyword evidence="6" id="KW-1185">Reference proteome</keyword>
<dbReference type="SUPFAM" id="SSF51735">
    <property type="entry name" value="NAD(P)-binding Rossmann-fold domains"/>
    <property type="match status" value="1"/>
</dbReference>
<evidence type="ECO:0000256" key="1">
    <source>
        <dbReference type="ARBA" id="ARBA00023002"/>
    </source>
</evidence>
<feature type="region of interest" description="Disordered" evidence="2">
    <location>
        <begin position="350"/>
        <end position="371"/>
    </location>
</feature>
<evidence type="ECO:0000259" key="3">
    <source>
        <dbReference type="Pfam" id="PF01408"/>
    </source>
</evidence>
<dbReference type="Pfam" id="PF22725">
    <property type="entry name" value="GFO_IDH_MocA_C3"/>
    <property type="match status" value="1"/>
</dbReference>